<dbReference type="GO" id="GO:0008897">
    <property type="term" value="F:holo-[acyl-carrier-protein] synthase activity"/>
    <property type="evidence" value="ECO:0007669"/>
    <property type="project" value="InterPro"/>
</dbReference>
<dbReference type="SUPFAM" id="SSF56214">
    <property type="entry name" value="4'-phosphopantetheinyl transferase"/>
    <property type="match status" value="2"/>
</dbReference>
<reference evidence="4" key="1">
    <citation type="submission" date="2023-05" db="EMBL/GenBank/DDBJ databases">
        <authorList>
            <person name="Zhang X."/>
        </authorList>
    </citation>
    <scope>NUCLEOTIDE SEQUENCE</scope>
    <source>
        <strain evidence="4">BD1B2-1</strain>
    </source>
</reference>
<evidence type="ECO:0000256" key="2">
    <source>
        <dbReference type="ARBA" id="ARBA00022679"/>
    </source>
</evidence>
<dbReference type="GO" id="GO:0019878">
    <property type="term" value="P:lysine biosynthetic process via aminoadipic acid"/>
    <property type="evidence" value="ECO:0007669"/>
    <property type="project" value="TreeGrafter"/>
</dbReference>
<dbReference type="RefSeq" id="WP_314510819.1">
    <property type="nucleotide sequence ID" value="NZ_JASJOU010000003.1"/>
</dbReference>
<evidence type="ECO:0000256" key="1">
    <source>
        <dbReference type="ARBA" id="ARBA00010990"/>
    </source>
</evidence>
<sequence length="217" mass="25632">MPLSKNECINDSCIWGIWEINETLEELYHLWQPNEHDTAYLLSISHEGRRKQTLASRILVQYLLHHWEKPYQGILKNWQGRPLLAEHEYYVSVSHTEKYAAAILHKSSPVGIDIEPVKEKMRKIIPRVLSPQEYVHAQDDIEKYCVYWCAKEALYKLYSQRQLSFRDQIYVENFDIYENGTLFGTVKADTHNTSYTIFYQKITSFIVAYTFKGEIST</sequence>
<gene>
    <name evidence="4" type="ORF">QNI22_11760</name>
</gene>
<dbReference type="Gene3D" id="3.90.470.20">
    <property type="entry name" value="4'-phosphopantetheinyl transferase domain"/>
    <property type="match status" value="1"/>
</dbReference>
<dbReference type="Proteomes" id="UP001232063">
    <property type="component" value="Unassembled WGS sequence"/>
</dbReference>
<comment type="caution">
    <text evidence="4">The sequence shown here is derived from an EMBL/GenBank/DDBJ whole genome shotgun (WGS) entry which is preliminary data.</text>
</comment>
<name>A0AAE3R083_9BACT</name>
<dbReference type="GO" id="GO:0000287">
    <property type="term" value="F:magnesium ion binding"/>
    <property type="evidence" value="ECO:0007669"/>
    <property type="project" value="InterPro"/>
</dbReference>
<dbReference type="InterPro" id="IPR050559">
    <property type="entry name" value="P-Pant_transferase_sf"/>
</dbReference>
<evidence type="ECO:0000313" key="4">
    <source>
        <dbReference type="EMBL" id="MDJ1501329.1"/>
    </source>
</evidence>
<dbReference type="EMBL" id="JASJOU010000003">
    <property type="protein sequence ID" value="MDJ1501329.1"/>
    <property type="molecule type" value="Genomic_DNA"/>
</dbReference>
<protein>
    <submittedName>
        <fullName evidence="4">4'-phosphopantetheinyl transferase superfamily protein</fullName>
    </submittedName>
</protein>
<dbReference type="InterPro" id="IPR037143">
    <property type="entry name" value="4-PPantetheinyl_Trfase_dom_sf"/>
</dbReference>
<feature type="domain" description="4'-phosphopantetheinyl transferase" evidence="3">
    <location>
        <begin position="109"/>
        <end position="187"/>
    </location>
</feature>
<dbReference type="InterPro" id="IPR008278">
    <property type="entry name" value="4-PPantetheinyl_Trfase_dom"/>
</dbReference>
<organism evidence="4 5">
    <name type="scientific">Xanthocytophaga agilis</name>
    <dbReference type="NCBI Taxonomy" id="3048010"/>
    <lineage>
        <taxon>Bacteria</taxon>
        <taxon>Pseudomonadati</taxon>
        <taxon>Bacteroidota</taxon>
        <taxon>Cytophagia</taxon>
        <taxon>Cytophagales</taxon>
        <taxon>Rhodocytophagaceae</taxon>
        <taxon>Xanthocytophaga</taxon>
    </lineage>
</organism>
<dbReference type="PANTHER" id="PTHR12215:SF10">
    <property type="entry name" value="L-AMINOADIPATE-SEMIALDEHYDE DEHYDROGENASE-PHOSPHOPANTETHEINYL TRANSFERASE"/>
    <property type="match status" value="1"/>
</dbReference>
<proteinExistence type="inferred from homology"/>
<evidence type="ECO:0000313" key="5">
    <source>
        <dbReference type="Proteomes" id="UP001232063"/>
    </source>
</evidence>
<dbReference type="Pfam" id="PF01648">
    <property type="entry name" value="ACPS"/>
    <property type="match status" value="1"/>
</dbReference>
<evidence type="ECO:0000259" key="3">
    <source>
        <dbReference type="Pfam" id="PF01648"/>
    </source>
</evidence>
<comment type="similarity">
    <text evidence="1">Belongs to the P-Pant transferase superfamily. Gsp/Sfp/HetI/AcpT family.</text>
</comment>
<keyword evidence="2 4" id="KW-0808">Transferase</keyword>
<accession>A0AAE3R083</accession>
<dbReference type="GO" id="GO:0005829">
    <property type="term" value="C:cytosol"/>
    <property type="evidence" value="ECO:0007669"/>
    <property type="project" value="TreeGrafter"/>
</dbReference>
<dbReference type="AlphaFoldDB" id="A0AAE3R083"/>
<keyword evidence="5" id="KW-1185">Reference proteome</keyword>
<dbReference type="PANTHER" id="PTHR12215">
    <property type="entry name" value="PHOSPHOPANTETHEINE TRANSFERASE"/>
    <property type="match status" value="1"/>
</dbReference>